<dbReference type="AlphaFoldDB" id="A0A0G2I7U4"/>
<dbReference type="InterPro" id="IPR046797">
    <property type="entry name" value="PDDEXK_12"/>
</dbReference>
<dbReference type="EMBL" id="LCZI01000498">
    <property type="protein sequence ID" value="KKZ66325.1"/>
    <property type="molecule type" value="Genomic_DNA"/>
</dbReference>
<evidence type="ECO:0000313" key="2">
    <source>
        <dbReference type="EMBL" id="KKZ66325.1"/>
    </source>
</evidence>
<evidence type="ECO:0000259" key="1">
    <source>
        <dbReference type="Pfam" id="PF20516"/>
    </source>
</evidence>
<name>A0A0G2I7U4_9EURO</name>
<dbReference type="OrthoDB" id="4207404at2759"/>
<sequence>MKVIPMRSLGIASSHPIPQVDPSASSKKLDFGIFFNPSHPNVSKLVNPILDKMPSLKFSPAKDKADSPQLVSIEVKSPDGSEYTSSLQLIAWLAAGLHQLRELREQALLASGKGESEKGKRIENHKTHPLHSFGISVVGHRWFIFAAVKNDDDDGDVNVYGPANMGDTLSCEGILRILRMLQWLKKWGETQYWSWLVKSVFEPLFAQLEVLSGNVKEEEEEE</sequence>
<dbReference type="Pfam" id="PF20516">
    <property type="entry name" value="PDDEXK_12"/>
    <property type="match status" value="1"/>
</dbReference>
<feature type="domain" description="PD-(D/E)XK nuclease-like" evidence="1">
    <location>
        <begin position="13"/>
        <end position="193"/>
    </location>
</feature>
<dbReference type="Proteomes" id="UP000034164">
    <property type="component" value="Unassembled WGS sequence"/>
</dbReference>
<gene>
    <name evidence="2" type="ORF">EMCG_07926</name>
</gene>
<protein>
    <recommendedName>
        <fullName evidence="1">PD-(D/E)XK nuclease-like domain-containing protein</fullName>
    </recommendedName>
</protein>
<comment type="caution">
    <text evidence="2">The sequence shown here is derived from an EMBL/GenBank/DDBJ whole genome shotgun (WGS) entry which is preliminary data.</text>
</comment>
<evidence type="ECO:0000313" key="3">
    <source>
        <dbReference type="Proteomes" id="UP000034164"/>
    </source>
</evidence>
<proteinExistence type="predicted"/>
<dbReference type="VEuPathDB" id="FungiDB:EMCG_07926"/>
<organism evidence="2 3">
    <name type="scientific">[Emmonsia] crescens</name>
    <dbReference type="NCBI Taxonomy" id="73230"/>
    <lineage>
        <taxon>Eukaryota</taxon>
        <taxon>Fungi</taxon>
        <taxon>Dikarya</taxon>
        <taxon>Ascomycota</taxon>
        <taxon>Pezizomycotina</taxon>
        <taxon>Eurotiomycetes</taxon>
        <taxon>Eurotiomycetidae</taxon>
        <taxon>Onygenales</taxon>
        <taxon>Ajellomycetaceae</taxon>
        <taxon>Emergomyces</taxon>
    </lineage>
</organism>
<reference evidence="3" key="1">
    <citation type="journal article" date="2015" name="PLoS Genet.">
        <title>The dynamic genome and transcriptome of the human fungal pathogen Blastomyces and close relative Emmonsia.</title>
        <authorList>
            <person name="Munoz J.F."/>
            <person name="Gauthier G.M."/>
            <person name="Desjardins C.A."/>
            <person name="Gallo J.E."/>
            <person name="Holder J."/>
            <person name="Sullivan T.D."/>
            <person name="Marty A.J."/>
            <person name="Carmen J.C."/>
            <person name="Chen Z."/>
            <person name="Ding L."/>
            <person name="Gujja S."/>
            <person name="Magrini V."/>
            <person name="Misas E."/>
            <person name="Mitreva M."/>
            <person name="Priest M."/>
            <person name="Saif S."/>
            <person name="Whiston E.A."/>
            <person name="Young S."/>
            <person name="Zeng Q."/>
            <person name="Goldman W.E."/>
            <person name="Mardis E.R."/>
            <person name="Taylor J.W."/>
            <person name="McEwen J.G."/>
            <person name="Clay O.K."/>
            <person name="Klein B.S."/>
            <person name="Cuomo C.A."/>
        </authorList>
    </citation>
    <scope>NUCLEOTIDE SEQUENCE [LARGE SCALE GENOMIC DNA]</scope>
    <source>
        <strain evidence="3">UAMH 3008</strain>
    </source>
</reference>
<accession>A0A0G2I7U4</accession>